<feature type="transmembrane region" description="Helical" evidence="1">
    <location>
        <begin position="7"/>
        <end position="25"/>
    </location>
</feature>
<keyword evidence="1" id="KW-0472">Membrane</keyword>
<dbReference type="EMBL" id="JAGIYZ010000007">
    <property type="protein sequence ID" value="MBP0464104.1"/>
    <property type="molecule type" value="Genomic_DNA"/>
</dbReference>
<evidence type="ECO:0000313" key="4">
    <source>
        <dbReference type="Proteomes" id="UP000680815"/>
    </source>
</evidence>
<evidence type="ECO:0000259" key="2">
    <source>
        <dbReference type="Pfam" id="PF07331"/>
    </source>
</evidence>
<protein>
    <submittedName>
        <fullName evidence="3">Tripartite tricarboxylate transporter TctB family protein</fullName>
    </submittedName>
</protein>
<feature type="transmembrane region" description="Helical" evidence="1">
    <location>
        <begin position="37"/>
        <end position="60"/>
    </location>
</feature>
<keyword evidence="4" id="KW-1185">Reference proteome</keyword>
<dbReference type="RefSeq" id="WP_209351477.1">
    <property type="nucleotide sequence ID" value="NZ_JAGIYZ010000007.1"/>
</dbReference>
<name>A0ABS4ARW6_9PROT</name>
<feature type="transmembrane region" description="Helical" evidence="1">
    <location>
        <begin position="144"/>
        <end position="163"/>
    </location>
</feature>
<evidence type="ECO:0000313" key="3">
    <source>
        <dbReference type="EMBL" id="MBP0464104.1"/>
    </source>
</evidence>
<gene>
    <name evidence="3" type="ORF">J5Y09_09295</name>
</gene>
<dbReference type="Pfam" id="PF07331">
    <property type="entry name" value="TctB"/>
    <property type="match status" value="1"/>
</dbReference>
<organism evidence="3 4">
    <name type="scientific">Roseomonas nitratireducens</name>
    <dbReference type="NCBI Taxonomy" id="2820810"/>
    <lineage>
        <taxon>Bacteria</taxon>
        <taxon>Pseudomonadati</taxon>
        <taxon>Pseudomonadota</taxon>
        <taxon>Alphaproteobacteria</taxon>
        <taxon>Acetobacterales</taxon>
        <taxon>Roseomonadaceae</taxon>
        <taxon>Roseomonas</taxon>
    </lineage>
</organism>
<keyword evidence="1" id="KW-1133">Transmembrane helix</keyword>
<evidence type="ECO:0000256" key="1">
    <source>
        <dbReference type="SAM" id="Phobius"/>
    </source>
</evidence>
<comment type="caution">
    <text evidence="3">The sequence shown here is derived from an EMBL/GenBank/DDBJ whole genome shotgun (WGS) entry which is preliminary data.</text>
</comment>
<keyword evidence="1" id="KW-0812">Transmembrane</keyword>
<sequence length="172" mass="18564">MLSADRLFGLFWTVLGAAIVFESWRMDRLEQQHINPWTVPGLVPGLLGIVLALFGVVLAARRAPPSEMPVEQDLLGLEEPPPEPTHGTDEPWRIALSLLLCLGFAGGLVGSGLPFWAAAFVFLFLAILLFEWPDRRAAGTLARGAAQAALIAAVAAALVTLVFQEVFLVRLP</sequence>
<reference evidence="3 4" key="1">
    <citation type="submission" date="2021-03" db="EMBL/GenBank/DDBJ databases">
        <authorList>
            <person name="So Y."/>
        </authorList>
    </citation>
    <scope>NUCLEOTIDE SEQUENCE [LARGE SCALE GENOMIC DNA]</scope>
    <source>
        <strain evidence="3 4">PWR1</strain>
    </source>
</reference>
<dbReference type="InterPro" id="IPR009936">
    <property type="entry name" value="DUF1468"/>
</dbReference>
<dbReference type="Proteomes" id="UP000680815">
    <property type="component" value="Unassembled WGS sequence"/>
</dbReference>
<feature type="domain" description="DUF1468" evidence="2">
    <location>
        <begin position="7"/>
        <end position="172"/>
    </location>
</feature>
<accession>A0ABS4ARW6</accession>
<proteinExistence type="predicted"/>
<feature type="transmembrane region" description="Helical" evidence="1">
    <location>
        <begin position="115"/>
        <end position="132"/>
    </location>
</feature>